<evidence type="ECO:0000313" key="3">
    <source>
        <dbReference type="Proteomes" id="UP000711996"/>
    </source>
</evidence>
<dbReference type="GO" id="GO:0005975">
    <property type="term" value="P:carbohydrate metabolic process"/>
    <property type="evidence" value="ECO:0007669"/>
    <property type="project" value="InterPro"/>
</dbReference>
<evidence type="ECO:0000256" key="1">
    <source>
        <dbReference type="SAM" id="SignalP"/>
    </source>
</evidence>
<dbReference type="AlphaFoldDB" id="A0A9P5F523"/>
<dbReference type="OrthoDB" id="3455587at2759"/>
<keyword evidence="1" id="KW-0732">Signal</keyword>
<evidence type="ECO:0000313" key="2">
    <source>
        <dbReference type="EMBL" id="KAF4866325.1"/>
    </source>
</evidence>
<evidence type="ECO:0008006" key="4">
    <source>
        <dbReference type="Google" id="ProtNLM"/>
    </source>
</evidence>
<reference evidence="2" key="1">
    <citation type="submission" date="2019-06" db="EMBL/GenBank/DDBJ databases">
        <authorList>
            <person name="Gan P."/>
            <person name="Shirasu K."/>
        </authorList>
    </citation>
    <scope>NUCLEOTIDE SEQUENCE [LARGE SCALE GENOMIC DNA]</scope>
    <source>
        <strain evidence="2">CAD2</strain>
    </source>
</reference>
<dbReference type="SUPFAM" id="SSF48208">
    <property type="entry name" value="Six-hairpin glycosidases"/>
    <property type="match status" value="1"/>
</dbReference>
<comment type="caution">
    <text evidence="2">The sequence shown here is derived from an EMBL/GenBank/DDBJ whole genome shotgun (WGS) entry which is preliminary data.</text>
</comment>
<gene>
    <name evidence="2" type="ORF">CGCSCA2_v000948</name>
</gene>
<dbReference type="InterPro" id="IPR008928">
    <property type="entry name" value="6-hairpin_glycosidase_sf"/>
</dbReference>
<dbReference type="Proteomes" id="UP000711996">
    <property type="component" value="Unassembled WGS sequence"/>
</dbReference>
<feature type="signal peptide" evidence="1">
    <location>
        <begin position="1"/>
        <end position="22"/>
    </location>
</feature>
<accession>A0A9P5F523</accession>
<sequence>MRAFKVFQLISCLSAVAVSALASNTTAPEGLTITDTFTLDGMSWTVYEDLSEPGGDIVLVPDSGLTKRFATRLEATKTRANSTVPLYMGMNPADVNQAPNDLLADALLKDGEPDETAVRDVLPFPNIAGWDTFLGNVQANDTLTVRADARTWNYFPLDFQEKDILGNPEYNNWTYDGLLGSWRPGSRKVFRRGPDGQDWAESIAFADVDSNEPIIVHVWYRTSFVVNGKVESRVFAYDYPEDLPARPKPSSADFYGALLRFGTYWEEHLADVIDLDLPDSSWADLTKHAFGMELVQRYADGVYPKYGAYDRPYVGSEIDGFQDTFTNSLYANLLWGRFDQARAVTENYLRDFVSDTGDIDMRGGEIPQFGKSLSFLTLYVDYTGDATLLETYRDKILAWVNILTTRHDESLALDPSDPFYGLIHGWSESDSVIVHPTYYNLPYFNNQAYAVRGLRDLSRLEMFSEYAADWTNRAEVMLNQTVASIKSSTWQDTNPPYVPPLPNQNLTAIDSLATEWPSMNRWAHRALAELLQAAVLPLELVNTVIDSMKANYFTSMGLLANLLVSKPESRDILGFIGSGYAMGLLLADRTDEFVLFLYAHRYYIHNRGNWIAGEVMYTSGAGGLYCQPAAFDMPVVMRAALVLEHPDDDVLYLARGMPRAWVATGDTVSIRGAPTRWGRVDFSTFSDTAARTITAEVAILGGSVPSEVRVKLRVPVGESLGNVTVNGAPANEVIGEEVVLRMDADVKNVTVLGNFQFFSSWLLASLARLVYVTMFLESWKPWAQVHLLFNEQALT</sequence>
<name>A0A9P5F523_COLSI</name>
<protein>
    <recommendedName>
        <fullName evidence="4">Secreted protein</fullName>
    </recommendedName>
</protein>
<proteinExistence type="predicted"/>
<organism evidence="2 3">
    <name type="scientific">Colletotrichum siamense</name>
    <name type="common">Anthracnose fungus</name>
    <dbReference type="NCBI Taxonomy" id="690259"/>
    <lineage>
        <taxon>Eukaryota</taxon>
        <taxon>Fungi</taxon>
        <taxon>Dikarya</taxon>
        <taxon>Ascomycota</taxon>
        <taxon>Pezizomycotina</taxon>
        <taxon>Sordariomycetes</taxon>
        <taxon>Hypocreomycetidae</taxon>
        <taxon>Glomerellales</taxon>
        <taxon>Glomerellaceae</taxon>
        <taxon>Colletotrichum</taxon>
        <taxon>Colletotrichum gloeosporioides species complex</taxon>
    </lineage>
</organism>
<keyword evidence="3" id="KW-1185">Reference proteome</keyword>
<dbReference type="EMBL" id="QPMT01000002">
    <property type="protein sequence ID" value="KAF4866325.1"/>
    <property type="molecule type" value="Genomic_DNA"/>
</dbReference>
<feature type="chain" id="PRO_5040222646" description="Secreted protein" evidence="1">
    <location>
        <begin position="23"/>
        <end position="795"/>
    </location>
</feature>